<dbReference type="GO" id="GO:0001517">
    <property type="term" value="F:N-acetylglucosamine 6-O-sulfotransferase activity"/>
    <property type="evidence" value="ECO:0007669"/>
    <property type="project" value="TreeGrafter"/>
</dbReference>
<dbReference type="EMBL" id="LNIX01000007">
    <property type="protein sequence ID" value="OXA51967.1"/>
    <property type="molecule type" value="Genomic_DNA"/>
</dbReference>
<feature type="domain" description="Sulfotransferase" evidence="2">
    <location>
        <begin position="87"/>
        <end position="317"/>
    </location>
</feature>
<dbReference type="Gene3D" id="3.40.50.300">
    <property type="entry name" value="P-loop containing nucleotide triphosphate hydrolases"/>
    <property type="match status" value="1"/>
</dbReference>
<dbReference type="OMA" id="VFLMIQT"/>
<dbReference type="InterPro" id="IPR000863">
    <property type="entry name" value="Sulfotransferase_dom"/>
</dbReference>
<dbReference type="Pfam" id="PF00685">
    <property type="entry name" value="Sulfotransfer_1"/>
    <property type="match status" value="1"/>
</dbReference>
<evidence type="ECO:0000313" key="3">
    <source>
        <dbReference type="EMBL" id="OXA51967.1"/>
    </source>
</evidence>
<dbReference type="PANTHER" id="PTHR10704:SF44">
    <property type="entry name" value="LD35051P-RELATED"/>
    <property type="match status" value="1"/>
</dbReference>
<keyword evidence="1" id="KW-0812">Transmembrane</keyword>
<keyword evidence="4" id="KW-1185">Reference proteome</keyword>
<keyword evidence="1" id="KW-0472">Membrane</keyword>
<accession>A0A226E4R4</accession>
<dbReference type="AlphaFoldDB" id="A0A226E4R4"/>
<evidence type="ECO:0000313" key="4">
    <source>
        <dbReference type="Proteomes" id="UP000198287"/>
    </source>
</evidence>
<keyword evidence="3" id="KW-0808">Transferase</keyword>
<keyword evidence="1" id="KW-1133">Transmembrane helix</keyword>
<dbReference type="SUPFAM" id="SSF52540">
    <property type="entry name" value="P-loop containing nucleoside triphosphate hydrolases"/>
    <property type="match status" value="1"/>
</dbReference>
<reference evidence="3 4" key="1">
    <citation type="submission" date="2015-12" db="EMBL/GenBank/DDBJ databases">
        <title>The genome of Folsomia candida.</title>
        <authorList>
            <person name="Faddeeva A."/>
            <person name="Derks M.F."/>
            <person name="Anvar Y."/>
            <person name="Smit S."/>
            <person name="Van Straalen N."/>
            <person name="Roelofs D."/>
        </authorList>
    </citation>
    <scope>NUCLEOTIDE SEQUENCE [LARGE SCALE GENOMIC DNA]</scope>
    <source>
        <strain evidence="3 4">VU population</strain>
        <tissue evidence="3">Whole body</tissue>
    </source>
</reference>
<sequence>MRIVNRKLCEVKRILTVATLVMSLYVIIINFSTYEKNFQEGINSRIEETGDKKDINYLHNFNSRDDDSWGAKHPILKTDKSATLQNMIISTWRSGSTFVGEAVASHPETYYHFEPLNQFRIVQARSGEPFAQEATQLVKNLMKCDYSSLQEYIEFGVEHVYPHNHNPKVWVHCERQRHLCADWEFLSKTCNSVSIQLMKAVRFRLSLAESLLSDDALNLRVLFLVRDPRGSLLSRRNLTWCQKSPDCFDTSRVCADMVADFKAGAKLRDKYPGQIKFIRYEDLMMNVEPEIKSILRFFRLDYHPDIQNFIASHTVTRVGNDFSTFRDSKTMPFHWIDHYLQDNNDSHVLQNIETQCQEAMNLWGYEPLPFTRIGESTIAVPLLPPPWPEMKIASDD</sequence>
<proteinExistence type="predicted"/>
<evidence type="ECO:0000256" key="1">
    <source>
        <dbReference type="SAM" id="Phobius"/>
    </source>
</evidence>
<evidence type="ECO:0000259" key="2">
    <source>
        <dbReference type="Pfam" id="PF00685"/>
    </source>
</evidence>
<comment type="caution">
    <text evidence="3">The sequence shown here is derived from an EMBL/GenBank/DDBJ whole genome shotgun (WGS) entry which is preliminary data.</text>
</comment>
<dbReference type="OrthoDB" id="6138663at2759"/>
<feature type="transmembrane region" description="Helical" evidence="1">
    <location>
        <begin position="12"/>
        <end position="34"/>
    </location>
</feature>
<organism evidence="3 4">
    <name type="scientific">Folsomia candida</name>
    <name type="common">Springtail</name>
    <dbReference type="NCBI Taxonomy" id="158441"/>
    <lineage>
        <taxon>Eukaryota</taxon>
        <taxon>Metazoa</taxon>
        <taxon>Ecdysozoa</taxon>
        <taxon>Arthropoda</taxon>
        <taxon>Hexapoda</taxon>
        <taxon>Collembola</taxon>
        <taxon>Entomobryomorpha</taxon>
        <taxon>Isotomoidea</taxon>
        <taxon>Isotomidae</taxon>
        <taxon>Proisotominae</taxon>
        <taxon>Folsomia</taxon>
    </lineage>
</organism>
<dbReference type="InterPro" id="IPR027417">
    <property type="entry name" value="P-loop_NTPase"/>
</dbReference>
<dbReference type="InterPro" id="IPR051135">
    <property type="entry name" value="Gal/GlcNAc/GalNAc_ST"/>
</dbReference>
<name>A0A226E4R4_FOLCA</name>
<dbReference type="PANTHER" id="PTHR10704">
    <property type="entry name" value="CARBOHYDRATE SULFOTRANSFERASE"/>
    <property type="match status" value="1"/>
</dbReference>
<gene>
    <name evidence="3" type="ORF">Fcan01_12944</name>
</gene>
<protein>
    <submittedName>
        <fullName evidence="3">Carbohydrate sulfotransferase 6</fullName>
    </submittedName>
</protein>
<dbReference type="GO" id="GO:0006044">
    <property type="term" value="P:N-acetylglucosamine metabolic process"/>
    <property type="evidence" value="ECO:0007669"/>
    <property type="project" value="TreeGrafter"/>
</dbReference>
<dbReference type="Proteomes" id="UP000198287">
    <property type="component" value="Unassembled WGS sequence"/>
</dbReference>
<dbReference type="GO" id="GO:0006790">
    <property type="term" value="P:sulfur compound metabolic process"/>
    <property type="evidence" value="ECO:0007669"/>
    <property type="project" value="TreeGrafter"/>
</dbReference>